<evidence type="ECO:0000313" key="1">
    <source>
        <dbReference type="EMBL" id="MFC1850871.1"/>
    </source>
</evidence>
<accession>A0ABV6YXE0</accession>
<evidence type="ECO:0000313" key="2">
    <source>
        <dbReference type="Proteomes" id="UP001594351"/>
    </source>
</evidence>
<comment type="caution">
    <text evidence="1">The sequence shown here is derived from an EMBL/GenBank/DDBJ whole genome shotgun (WGS) entry which is preliminary data.</text>
</comment>
<sequence>MVWKPDPNGGVFWVDYQKRSGETGFAAIYEIYLGRLKIHEPYYTMFLKKYGFEPCENDTAAVVSLALDKLEKYGFL</sequence>
<protein>
    <submittedName>
        <fullName evidence="1">Uncharacterized protein</fullName>
    </submittedName>
</protein>
<gene>
    <name evidence="1" type="ORF">ACFL27_11815</name>
</gene>
<dbReference type="EMBL" id="JBHPBY010000131">
    <property type="protein sequence ID" value="MFC1850871.1"/>
    <property type="molecule type" value="Genomic_DNA"/>
</dbReference>
<dbReference type="Proteomes" id="UP001594351">
    <property type="component" value="Unassembled WGS sequence"/>
</dbReference>
<proteinExistence type="predicted"/>
<organism evidence="1 2">
    <name type="scientific">candidate division CSSED10-310 bacterium</name>
    <dbReference type="NCBI Taxonomy" id="2855610"/>
    <lineage>
        <taxon>Bacteria</taxon>
        <taxon>Bacteria division CSSED10-310</taxon>
    </lineage>
</organism>
<reference evidence="1 2" key="1">
    <citation type="submission" date="2024-09" db="EMBL/GenBank/DDBJ databases">
        <title>Laminarin stimulates single cell rates of sulfate reduction while oxygen inhibits transcriptomic activity in coastal marine sediment.</title>
        <authorList>
            <person name="Lindsay M."/>
            <person name="Orcutt B."/>
            <person name="Emerson D."/>
            <person name="Stepanauskas R."/>
            <person name="D'Angelo T."/>
        </authorList>
    </citation>
    <scope>NUCLEOTIDE SEQUENCE [LARGE SCALE GENOMIC DNA]</scope>
    <source>
        <strain evidence="1">SAG AM-311-K15</strain>
    </source>
</reference>
<keyword evidence="2" id="KW-1185">Reference proteome</keyword>
<name>A0ABV6YXE0_UNCC1</name>